<proteinExistence type="predicted"/>
<evidence type="ECO:0000313" key="2">
    <source>
        <dbReference type="EMBL" id="KAF5917607.1"/>
    </source>
</evidence>
<gene>
    <name evidence="2" type="ORF">HPG69_005999</name>
</gene>
<dbReference type="Proteomes" id="UP000551758">
    <property type="component" value="Unassembled WGS sequence"/>
</dbReference>
<feature type="compositionally biased region" description="Basic and acidic residues" evidence="1">
    <location>
        <begin position="58"/>
        <end position="74"/>
    </location>
</feature>
<dbReference type="EMBL" id="JACDTQ010002530">
    <property type="protein sequence ID" value="KAF5917607.1"/>
    <property type="molecule type" value="Genomic_DNA"/>
</dbReference>
<protein>
    <submittedName>
        <fullName evidence="2">Uncharacterized protein</fullName>
    </submittedName>
</protein>
<comment type="caution">
    <text evidence="2">The sequence shown here is derived from an EMBL/GenBank/DDBJ whole genome shotgun (WGS) entry which is preliminary data.</text>
</comment>
<feature type="compositionally biased region" description="Basic and acidic residues" evidence="1">
    <location>
        <begin position="15"/>
        <end position="24"/>
    </location>
</feature>
<evidence type="ECO:0000313" key="3">
    <source>
        <dbReference type="Proteomes" id="UP000551758"/>
    </source>
</evidence>
<feature type="region of interest" description="Disordered" evidence="1">
    <location>
        <begin position="15"/>
        <end position="111"/>
    </location>
</feature>
<dbReference type="AlphaFoldDB" id="A0A7J7EPI1"/>
<keyword evidence="3" id="KW-1185">Reference proteome</keyword>
<accession>A0A7J7EPI1</accession>
<reference evidence="2 3" key="1">
    <citation type="journal article" date="2020" name="Mol. Biol. Evol.">
        <title>Interspecific Gene Flow and the Evolution of Specialization in Black and White Rhinoceros.</title>
        <authorList>
            <person name="Moodley Y."/>
            <person name="Westbury M.V."/>
            <person name="Russo I.M."/>
            <person name="Gopalakrishnan S."/>
            <person name="Rakotoarivelo A."/>
            <person name="Olsen R.A."/>
            <person name="Prost S."/>
            <person name="Tunstall T."/>
            <person name="Ryder O.A."/>
            <person name="Dalen L."/>
            <person name="Bruford M.W."/>
        </authorList>
    </citation>
    <scope>NUCLEOTIDE SEQUENCE [LARGE SCALE GENOMIC DNA]</scope>
    <source>
        <strain evidence="2">SBR-YM</strain>
        <tissue evidence="2">Skin</tissue>
    </source>
</reference>
<organism evidence="2 3">
    <name type="scientific">Diceros bicornis minor</name>
    <name type="common">South-central black rhinoceros</name>
    <dbReference type="NCBI Taxonomy" id="77932"/>
    <lineage>
        <taxon>Eukaryota</taxon>
        <taxon>Metazoa</taxon>
        <taxon>Chordata</taxon>
        <taxon>Craniata</taxon>
        <taxon>Vertebrata</taxon>
        <taxon>Euteleostomi</taxon>
        <taxon>Mammalia</taxon>
        <taxon>Eutheria</taxon>
        <taxon>Laurasiatheria</taxon>
        <taxon>Perissodactyla</taxon>
        <taxon>Rhinocerotidae</taxon>
        <taxon>Diceros</taxon>
    </lineage>
</organism>
<evidence type="ECO:0000256" key="1">
    <source>
        <dbReference type="SAM" id="MobiDB-lite"/>
    </source>
</evidence>
<sequence>MTVLVQTVDRVFKIGEDLENHDVEPPSPTEGPSPSEAQTPEITWLLSPSESPAEEELPELRHLNCKLQEETHREEEEENNQETTRKAPVWLVARTPTAHRYKGHPGKEPED</sequence>
<name>A0A7J7EPI1_DICBM</name>